<organism evidence="3 4">
    <name type="scientific">Nepenthes gracilis</name>
    <name type="common">Slender pitcher plant</name>
    <dbReference type="NCBI Taxonomy" id="150966"/>
    <lineage>
        <taxon>Eukaryota</taxon>
        <taxon>Viridiplantae</taxon>
        <taxon>Streptophyta</taxon>
        <taxon>Embryophyta</taxon>
        <taxon>Tracheophyta</taxon>
        <taxon>Spermatophyta</taxon>
        <taxon>Magnoliopsida</taxon>
        <taxon>eudicotyledons</taxon>
        <taxon>Gunneridae</taxon>
        <taxon>Pentapetalae</taxon>
        <taxon>Caryophyllales</taxon>
        <taxon>Nepenthaceae</taxon>
        <taxon>Nepenthes</taxon>
    </lineage>
</organism>
<feature type="domain" description="Stress-response A/B barrel" evidence="2">
    <location>
        <begin position="41"/>
        <end position="135"/>
    </location>
</feature>
<evidence type="ECO:0000259" key="2">
    <source>
        <dbReference type="PROSITE" id="PS51502"/>
    </source>
</evidence>
<name>A0AAD3S4A3_NEPGR</name>
<feature type="domain" description="Stress-response A/B barrel" evidence="2">
    <location>
        <begin position="151"/>
        <end position="244"/>
    </location>
</feature>
<evidence type="ECO:0000313" key="3">
    <source>
        <dbReference type="EMBL" id="GMH04106.1"/>
    </source>
</evidence>
<proteinExistence type="predicted"/>
<keyword evidence="4" id="KW-1185">Reference proteome</keyword>
<dbReference type="InterPro" id="IPR044662">
    <property type="entry name" value="HS1/DABB1-like"/>
</dbReference>
<comment type="subunit">
    <text evidence="1">Homodimer.</text>
</comment>
<dbReference type="PANTHER" id="PTHR33178">
    <property type="match status" value="1"/>
</dbReference>
<dbReference type="Gene3D" id="3.30.70.100">
    <property type="match status" value="2"/>
</dbReference>
<dbReference type="InterPro" id="IPR011008">
    <property type="entry name" value="Dimeric_a/b-barrel"/>
</dbReference>
<dbReference type="PANTHER" id="PTHR33178:SF3">
    <property type="entry name" value="STRESS-RESPONSE A_B BARREL DOMAIN-CONTAINING PROTEIN UP3"/>
    <property type="match status" value="1"/>
</dbReference>
<sequence length="254" mass="27818">MLYAGGRSLLHAPPTTLRSVTSRCFIRRPLSSQIRMSTQLVEHVVLFNVRDKTDPIKVNAMVNGLNGLKSLDMVLHLTAGPIHRHRSSSLKFTHMLHSRCRTKDDLSNYSGHQSHLGVVRETVLPICEDIMAVDWEAEDLVGPVVPPPGSAMRLQFVKLKDGLGEREKEEVVGVIGGLQEMIGVGSHISFGENFSPARAKGFSIASIGFFPGLSELDAAAEKAEIVKQKDRVRDYIDGLVVVDYVVPSSHSASL</sequence>
<dbReference type="AlphaFoldDB" id="A0AAD3S4A3"/>
<dbReference type="EMBL" id="BSYO01000004">
    <property type="protein sequence ID" value="GMH04106.1"/>
    <property type="molecule type" value="Genomic_DNA"/>
</dbReference>
<reference evidence="3" key="1">
    <citation type="submission" date="2023-05" db="EMBL/GenBank/DDBJ databases">
        <title>Nepenthes gracilis genome sequencing.</title>
        <authorList>
            <person name="Fukushima K."/>
        </authorList>
    </citation>
    <scope>NUCLEOTIDE SEQUENCE</scope>
    <source>
        <strain evidence="3">SING2019-196</strain>
    </source>
</reference>
<protein>
    <recommendedName>
        <fullName evidence="2">Stress-response A/B barrel domain-containing protein</fullName>
    </recommendedName>
</protein>
<dbReference type="Proteomes" id="UP001279734">
    <property type="component" value="Unassembled WGS sequence"/>
</dbReference>
<evidence type="ECO:0000313" key="4">
    <source>
        <dbReference type="Proteomes" id="UP001279734"/>
    </source>
</evidence>
<dbReference type="SMART" id="SM00886">
    <property type="entry name" value="Dabb"/>
    <property type="match status" value="2"/>
</dbReference>
<gene>
    <name evidence="3" type="ORF">Nepgr_005945</name>
</gene>
<dbReference type="InterPro" id="IPR013097">
    <property type="entry name" value="Dabb"/>
</dbReference>
<dbReference type="SUPFAM" id="SSF54909">
    <property type="entry name" value="Dimeric alpha+beta barrel"/>
    <property type="match status" value="2"/>
</dbReference>
<evidence type="ECO:0000256" key="1">
    <source>
        <dbReference type="ARBA" id="ARBA00011738"/>
    </source>
</evidence>
<dbReference type="PROSITE" id="PS51502">
    <property type="entry name" value="S_R_A_B_BARREL"/>
    <property type="match status" value="2"/>
</dbReference>
<dbReference type="Pfam" id="PF07876">
    <property type="entry name" value="Dabb"/>
    <property type="match status" value="2"/>
</dbReference>
<accession>A0AAD3S4A3</accession>
<comment type="caution">
    <text evidence="3">The sequence shown here is derived from an EMBL/GenBank/DDBJ whole genome shotgun (WGS) entry which is preliminary data.</text>
</comment>